<dbReference type="Gene3D" id="3.40.50.1580">
    <property type="entry name" value="Nucleoside phosphorylase domain"/>
    <property type="match status" value="1"/>
</dbReference>
<evidence type="ECO:0000313" key="2">
    <source>
        <dbReference type="EMBL" id="KAA6369705.1"/>
    </source>
</evidence>
<sequence>MSGKTHHSFANADFPQDDEGRTYHLGVSRGQVANRILVCGDVQRVRTLQKFLDKIYCDVLSDRGFLTVTGSVHGTPMTLQASLMGFPNIDFAVRESLAVIDGDVVIFRFGTCGSPNPSTSLGNLALAKDCRAIYRNPDAFRRRGTNGKTLSTPEERYIITQPVSGDQQLFEHMERALREKFGNKVESGTNYSGDTFYSAQGRPSTDFIDENEEVLQRLIDASPDGVCGIEMESFHLFDLADVSVDKRLRAGCSAVVIAKRATKDFITADQKEQIVSEYGHLIIQTLASFPIDEKKLMKGPECVWL</sequence>
<dbReference type="EMBL" id="SNRW01016111">
    <property type="protein sequence ID" value="KAA6369705.1"/>
    <property type="molecule type" value="Genomic_DNA"/>
</dbReference>
<dbReference type="OrthoDB" id="416752at2759"/>
<reference evidence="2 3" key="1">
    <citation type="submission" date="2019-03" db="EMBL/GenBank/DDBJ databases">
        <title>Single cell metagenomics reveals metabolic interactions within the superorganism composed of flagellate Streblomastix strix and complex community of Bacteroidetes bacteria on its surface.</title>
        <authorList>
            <person name="Treitli S.C."/>
            <person name="Kolisko M."/>
            <person name="Husnik F."/>
            <person name="Keeling P."/>
            <person name="Hampl V."/>
        </authorList>
    </citation>
    <scope>NUCLEOTIDE SEQUENCE [LARGE SCALE GENOMIC DNA]</scope>
    <source>
        <strain evidence="2">ST1C</strain>
    </source>
</reference>
<gene>
    <name evidence="2" type="ORF">EZS28_034769</name>
</gene>
<dbReference type="GO" id="GO:0005829">
    <property type="term" value="C:cytosol"/>
    <property type="evidence" value="ECO:0007669"/>
    <property type="project" value="TreeGrafter"/>
</dbReference>
<dbReference type="InterPro" id="IPR000845">
    <property type="entry name" value="Nucleoside_phosphorylase_d"/>
</dbReference>
<feature type="domain" description="Nucleoside phosphorylase" evidence="1">
    <location>
        <begin position="35"/>
        <end position="240"/>
    </location>
</feature>
<evidence type="ECO:0000313" key="3">
    <source>
        <dbReference type="Proteomes" id="UP000324800"/>
    </source>
</evidence>
<protein>
    <submittedName>
        <fullName evidence="2">Uridine phosphorylase</fullName>
    </submittedName>
</protein>
<accession>A0A5J4UJC7</accession>
<dbReference type="PANTHER" id="PTHR43691:SF14">
    <property type="entry name" value="URIDINE PHOSPHORYLASE"/>
    <property type="match status" value="1"/>
</dbReference>
<dbReference type="PANTHER" id="PTHR43691">
    <property type="entry name" value="URIDINE PHOSPHORYLASE"/>
    <property type="match status" value="1"/>
</dbReference>
<dbReference type="Proteomes" id="UP000324800">
    <property type="component" value="Unassembled WGS sequence"/>
</dbReference>
<dbReference type="InterPro" id="IPR035994">
    <property type="entry name" value="Nucleoside_phosphorylase_sf"/>
</dbReference>
<dbReference type="SUPFAM" id="SSF53167">
    <property type="entry name" value="Purine and uridine phosphorylases"/>
    <property type="match status" value="1"/>
</dbReference>
<organism evidence="2 3">
    <name type="scientific">Streblomastix strix</name>
    <dbReference type="NCBI Taxonomy" id="222440"/>
    <lineage>
        <taxon>Eukaryota</taxon>
        <taxon>Metamonada</taxon>
        <taxon>Preaxostyla</taxon>
        <taxon>Oxymonadida</taxon>
        <taxon>Streblomastigidae</taxon>
        <taxon>Streblomastix</taxon>
    </lineage>
</organism>
<name>A0A5J4UJC7_9EUKA</name>
<dbReference type="Pfam" id="PF01048">
    <property type="entry name" value="PNP_UDP_1"/>
    <property type="match status" value="1"/>
</dbReference>
<dbReference type="GO" id="GO:0006218">
    <property type="term" value="P:uridine catabolic process"/>
    <property type="evidence" value="ECO:0007669"/>
    <property type="project" value="TreeGrafter"/>
</dbReference>
<evidence type="ECO:0000259" key="1">
    <source>
        <dbReference type="Pfam" id="PF01048"/>
    </source>
</evidence>
<comment type="caution">
    <text evidence="2">The sequence shown here is derived from an EMBL/GenBank/DDBJ whole genome shotgun (WGS) entry which is preliminary data.</text>
</comment>
<dbReference type="AlphaFoldDB" id="A0A5J4UJC7"/>
<dbReference type="GO" id="GO:0004850">
    <property type="term" value="F:uridine phosphorylase activity"/>
    <property type="evidence" value="ECO:0007669"/>
    <property type="project" value="TreeGrafter"/>
</dbReference>
<proteinExistence type="predicted"/>